<keyword evidence="2" id="KW-1185">Reference proteome</keyword>
<name>A0A1W6MJP3_9FLAO</name>
<organism evidence="1 2">
    <name type="scientific">Nonlabens spongiae</name>
    <dbReference type="NCBI Taxonomy" id="331648"/>
    <lineage>
        <taxon>Bacteria</taxon>
        <taxon>Pseudomonadati</taxon>
        <taxon>Bacteroidota</taxon>
        <taxon>Flavobacteriia</taxon>
        <taxon>Flavobacteriales</taxon>
        <taxon>Flavobacteriaceae</taxon>
        <taxon>Nonlabens</taxon>
    </lineage>
</organism>
<dbReference type="AlphaFoldDB" id="A0A1W6MJP3"/>
<evidence type="ECO:0000313" key="2">
    <source>
        <dbReference type="Proteomes" id="UP000193431"/>
    </source>
</evidence>
<reference evidence="1 2" key="1">
    <citation type="submission" date="2016-11" db="EMBL/GenBank/DDBJ databases">
        <title>Trade-off between light-utilization and light-protection in marine flavobacteria.</title>
        <authorList>
            <person name="Kumagai Y."/>
        </authorList>
    </citation>
    <scope>NUCLEOTIDE SEQUENCE [LARGE SCALE GENOMIC DNA]</scope>
    <source>
        <strain evidence="1 2">JCM 13191</strain>
    </source>
</reference>
<accession>A0A1W6MJP3</accession>
<dbReference type="Proteomes" id="UP000193431">
    <property type="component" value="Chromosome"/>
</dbReference>
<gene>
    <name evidence="1" type="ORF">BST97_07155</name>
</gene>
<sequence>MWKLCPLDRVIKESFSYHKVQNLKFWTFVVALFLLSFCFAQNNIRIIDKFSNKPILSDSVLVFSKDKREFTKTDSVGTIKMNKYIEEVDSLIFYVFDKKYVINKISSSTIKIDVRDSLDEVIISNEYHSLSIKTSGDNKCKLYPNVGSMFNTLDTRGYQDYKIEKIKIYIQRNKRDANGNKLNYTTQKFKIRFHAIKDSVYGLENVIHETNILIRDGAKNSEWYEIKFKNLFIPDTAWLGIEFVSLSSNTALSCHTVNNQEHFAWGSLRDNSSYNRGVIVKQEFLLLSEKQKSSQDQELYLIPIELCLSKGRK</sequence>
<evidence type="ECO:0000313" key="1">
    <source>
        <dbReference type="EMBL" id="ARN77793.1"/>
    </source>
</evidence>
<dbReference type="STRING" id="331648.BST97_07155"/>
<protein>
    <submittedName>
        <fullName evidence="1">Uncharacterized protein</fullName>
    </submittedName>
</protein>
<proteinExistence type="predicted"/>
<dbReference type="EMBL" id="CP019344">
    <property type="protein sequence ID" value="ARN77793.1"/>
    <property type="molecule type" value="Genomic_DNA"/>
</dbReference>